<gene>
    <name evidence="1" type="ORF">Smic_52390</name>
</gene>
<evidence type="ECO:0000313" key="1">
    <source>
        <dbReference type="EMBL" id="GFN06683.1"/>
    </source>
</evidence>
<dbReference type="EMBL" id="BLWD01000001">
    <property type="protein sequence ID" value="GFN06683.1"/>
    <property type="molecule type" value="Genomic_DNA"/>
</dbReference>
<evidence type="ECO:0000313" key="2">
    <source>
        <dbReference type="Proteomes" id="UP000498740"/>
    </source>
</evidence>
<dbReference type="AlphaFoldDB" id="A0A7J0CW70"/>
<accession>A0A7J0CW70</accession>
<sequence>MAYAVMVRSSGVGSGWLFLTPPMLPGGAAGVDYLGGHDGGRTVKRLRAAHTWTTGQGITQRARFISSSTRAASGSVISHRSMSPLTLKNGSSVARATLAFETPDRPSGQQWQC</sequence>
<reference evidence="1 2" key="1">
    <citation type="submission" date="2020-05" db="EMBL/GenBank/DDBJ databases">
        <title>Whole genome shotgun sequence of Streptomyces microflavus NBRC 13062.</title>
        <authorList>
            <person name="Komaki H."/>
            <person name="Tamura T."/>
        </authorList>
    </citation>
    <scope>NUCLEOTIDE SEQUENCE [LARGE SCALE GENOMIC DNA]</scope>
    <source>
        <strain evidence="1 2">NBRC 13062</strain>
    </source>
</reference>
<name>A0A7J0CW70_STRMI</name>
<organism evidence="1 2">
    <name type="scientific">Streptomyces microflavus</name>
    <name type="common">Streptomyces lipmanii</name>
    <dbReference type="NCBI Taxonomy" id="1919"/>
    <lineage>
        <taxon>Bacteria</taxon>
        <taxon>Bacillati</taxon>
        <taxon>Actinomycetota</taxon>
        <taxon>Actinomycetes</taxon>
        <taxon>Kitasatosporales</taxon>
        <taxon>Streptomycetaceae</taxon>
        <taxon>Streptomyces</taxon>
    </lineage>
</organism>
<comment type="caution">
    <text evidence="1">The sequence shown here is derived from an EMBL/GenBank/DDBJ whole genome shotgun (WGS) entry which is preliminary data.</text>
</comment>
<dbReference type="Proteomes" id="UP000498740">
    <property type="component" value="Unassembled WGS sequence"/>
</dbReference>
<proteinExistence type="predicted"/>
<protein>
    <submittedName>
        <fullName evidence="1">Uncharacterized protein</fullName>
    </submittedName>
</protein>